<feature type="compositionally biased region" description="Basic and acidic residues" evidence="1">
    <location>
        <begin position="295"/>
        <end position="308"/>
    </location>
</feature>
<dbReference type="RefSeq" id="WP_060673282.1">
    <property type="nucleotide sequence ID" value="NZ_LIXZ01000012.1"/>
</dbReference>
<dbReference type="PANTHER" id="PTHR35788">
    <property type="entry name" value="EXPORTED PROTEIN-RELATED"/>
    <property type="match status" value="1"/>
</dbReference>
<dbReference type="PATRIC" id="fig|218284.4.peg.1161"/>
<comment type="caution">
    <text evidence="2">The sequence shown here is derived from an EMBL/GenBank/DDBJ whole genome shotgun (WGS) entry which is preliminary data.</text>
</comment>
<evidence type="ECO:0000313" key="3">
    <source>
        <dbReference type="Proteomes" id="UP000050398"/>
    </source>
</evidence>
<dbReference type="Proteomes" id="UP000050398">
    <property type="component" value="Unassembled WGS sequence"/>
</dbReference>
<dbReference type="AlphaFoldDB" id="A0A0P6W0F7"/>
<feature type="region of interest" description="Disordered" evidence="1">
    <location>
        <begin position="289"/>
        <end position="308"/>
    </location>
</feature>
<dbReference type="InterPro" id="IPR007391">
    <property type="entry name" value="Vancomycin_resist_VanW"/>
</dbReference>
<dbReference type="eggNOG" id="COG2720">
    <property type="taxonomic scope" value="Bacteria"/>
</dbReference>
<gene>
    <name evidence="2" type="ORF">AM506_14895</name>
</gene>
<accession>A0A0P6W0F7</accession>
<protein>
    <submittedName>
        <fullName evidence="2">Uncharacterized protein</fullName>
    </submittedName>
</protein>
<proteinExistence type="predicted"/>
<dbReference type="InterPro" id="IPR052913">
    <property type="entry name" value="Glycopeptide_resist_protein"/>
</dbReference>
<dbReference type="PANTHER" id="PTHR35788:SF1">
    <property type="entry name" value="EXPORTED PROTEIN"/>
    <property type="match status" value="1"/>
</dbReference>
<dbReference type="OrthoDB" id="9813301at2"/>
<dbReference type="Pfam" id="PF04294">
    <property type="entry name" value="VanW"/>
    <property type="match status" value="1"/>
</dbReference>
<evidence type="ECO:0000313" key="2">
    <source>
        <dbReference type="EMBL" id="KPL58805.1"/>
    </source>
</evidence>
<name>A0A0P6W0F7_9BACI</name>
<dbReference type="EMBL" id="LIXZ01000012">
    <property type="protein sequence ID" value="KPL58805.1"/>
    <property type="molecule type" value="Genomic_DNA"/>
</dbReference>
<organism evidence="2 3">
    <name type="scientific">Rossellomorea vietnamensis</name>
    <dbReference type="NCBI Taxonomy" id="218284"/>
    <lineage>
        <taxon>Bacteria</taxon>
        <taxon>Bacillati</taxon>
        <taxon>Bacillota</taxon>
        <taxon>Bacilli</taxon>
        <taxon>Bacillales</taxon>
        <taxon>Bacillaceae</taxon>
        <taxon>Rossellomorea</taxon>
    </lineage>
</organism>
<evidence type="ECO:0000256" key="1">
    <source>
        <dbReference type="SAM" id="MobiDB-lite"/>
    </source>
</evidence>
<reference evidence="2 3" key="1">
    <citation type="submission" date="2015-08" db="EMBL/GenBank/DDBJ databases">
        <title>Draft Genome Sequence of Bacillus vietnamensis UCD-SED5.</title>
        <authorList>
            <person name="Lee R.D."/>
            <person name="Jospin G."/>
            <person name="Lang J.M."/>
            <person name="Coil D.A."/>
            <person name="Eisen J.A."/>
        </authorList>
    </citation>
    <scope>NUCLEOTIDE SEQUENCE [LARGE SCALE GENOMIC DNA]</scope>
    <source>
        <strain evidence="2 3">UCD-SED5</strain>
    </source>
</reference>
<sequence>MLLIKLTAIGLLVFPAMGSHDHLHIQSPNHTPVSVDRHYLEVPLVDEPLMNEKHYEDFVSQVQNMVYSPPHNAYINELDRIVPEVAGYKLHERKFRNLVEGFLFSKGSGLIEPPLLTLYPKVDSEILAHIRTQKIGQYVTFFNKHNEERTQNISLAAKKINNTVVFPGEVFSFNGVVGKRTKEKGYKKAPVIVRGELSEDIGGGICQVSSTLYNAVDQAGVTILERYHHSKRVPYVPEGRDATVSWYGPDFTFKNAYNQPLLIRAKIAGGQVIITVHSSDLINVKKRKVPSASHKLPEEKQVDHSIQN</sequence>